<sequence>MELAFGNALVTLDVDAMYSAHFNFNMTKEKTTDKGFELEVQFPPQEPSVEATDTFFQKVVDPVWLEKSLDNDAKTLRILREKVNKEEGNARTKAWRVLHRCTYVSRVPEKVEQRPARFADTEDEKKPTLVAEIAANWLLIQKLEPFARSAQSKEHLRNILKPHVSKLFPDLIPQTSFYHSVSDLIGDYIGLA</sequence>
<gene>
    <name evidence="1" type="ORF">FPRO_12732</name>
</gene>
<proteinExistence type="predicted"/>
<dbReference type="RefSeq" id="XP_031088655.1">
    <property type="nucleotide sequence ID" value="XM_031223280.1"/>
</dbReference>
<accession>A0A1L7W6H6</accession>
<protein>
    <submittedName>
        <fullName evidence="1">Uncharacterized protein</fullName>
    </submittedName>
</protein>
<dbReference type="AlphaFoldDB" id="A0A1L7W6H6"/>
<dbReference type="EMBL" id="FJOF01000013">
    <property type="protein sequence ID" value="CZR48122.1"/>
    <property type="molecule type" value="Genomic_DNA"/>
</dbReference>
<keyword evidence="2" id="KW-1185">Reference proteome</keyword>
<evidence type="ECO:0000313" key="2">
    <source>
        <dbReference type="Proteomes" id="UP000183971"/>
    </source>
</evidence>
<organism evidence="1 2">
    <name type="scientific">Fusarium proliferatum (strain ET1)</name>
    <name type="common">Orchid endophyte fungus</name>
    <dbReference type="NCBI Taxonomy" id="1227346"/>
    <lineage>
        <taxon>Eukaryota</taxon>
        <taxon>Fungi</taxon>
        <taxon>Dikarya</taxon>
        <taxon>Ascomycota</taxon>
        <taxon>Pezizomycotina</taxon>
        <taxon>Sordariomycetes</taxon>
        <taxon>Hypocreomycetidae</taxon>
        <taxon>Hypocreales</taxon>
        <taxon>Nectriaceae</taxon>
        <taxon>Fusarium</taxon>
        <taxon>Fusarium fujikuroi species complex</taxon>
    </lineage>
</organism>
<reference evidence="2" key="1">
    <citation type="journal article" date="2016" name="Genome Biol. Evol.">
        <title>Comparative 'omics' of the Fusarium fujikuroi species complex highlights differences in genetic potential and metabolite synthesis.</title>
        <authorList>
            <person name="Niehaus E.-M."/>
            <person name="Muensterkoetter M."/>
            <person name="Proctor R.H."/>
            <person name="Brown D.W."/>
            <person name="Sharon A."/>
            <person name="Idan Y."/>
            <person name="Oren-Young L."/>
            <person name="Sieber C.M."/>
            <person name="Novak O."/>
            <person name="Pencik A."/>
            <person name="Tarkowska D."/>
            <person name="Hromadova K."/>
            <person name="Freeman S."/>
            <person name="Maymon M."/>
            <person name="Elazar M."/>
            <person name="Youssef S.A."/>
            <person name="El-Shabrawy E.S.M."/>
            <person name="Shalaby A.B.A."/>
            <person name="Houterman P."/>
            <person name="Brock N.L."/>
            <person name="Burkhardt I."/>
            <person name="Tsavkelova E.A."/>
            <person name="Dickschat J.S."/>
            <person name="Galuszka P."/>
            <person name="Gueldener U."/>
            <person name="Tudzynski B."/>
        </authorList>
    </citation>
    <scope>NUCLEOTIDE SEQUENCE [LARGE SCALE GENOMIC DNA]</scope>
    <source>
        <strain evidence="2">ET1</strain>
    </source>
</reference>
<dbReference type="Proteomes" id="UP000183971">
    <property type="component" value="Unassembled WGS sequence"/>
</dbReference>
<evidence type="ECO:0000313" key="1">
    <source>
        <dbReference type="EMBL" id="CZR48122.1"/>
    </source>
</evidence>
<dbReference type="GeneID" id="42057596"/>
<name>A0A1L7W6H6_FUSPR</name>
<comment type="caution">
    <text evidence="1">The sequence shown here is derived from an EMBL/GenBank/DDBJ whole genome shotgun (WGS) entry which is preliminary data.</text>
</comment>
<dbReference type="VEuPathDB" id="FungiDB:FPRO_12732"/>